<evidence type="ECO:0000313" key="1">
    <source>
        <dbReference type="EMBL" id="MEQ3361460.1"/>
    </source>
</evidence>
<keyword evidence="2" id="KW-1185">Reference proteome</keyword>
<dbReference type="EMBL" id="JBBNOP010000001">
    <property type="protein sequence ID" value="MEQ3361460.1"/>
    <property type="molecule type" value="Genomic_DNA"/>
</dbReference>
<organism evidence="1 2">
    <name type="scientific">Raoultibacter massiliensis</name>
    <dbReference type="NCBI Taxonomy" id="1852371"/>
    <lineage>
        <taxon>Bacteria</taxon>
        <taxon>Bacillati</taxon>
        <taxon>Actinomycetota</taxon>
        <taxon>Coriobacteriia</taxon>
        <taxon>Eggerthellales</taxon>
        <taxon>Eggerthellaceae</taxon>
        <taxon>Raoultibacter</taxon>
    </lineage>
</organism>
<name>A0ABV1J9E8_9ACTN</name>
<sequence>MFEKENDGSLGVVTIRVADSASGTYEISSSTMQKVAALIAREEEGMTARLRTPLPIRLPF</sequence>
<protein>
    <submittedName>
        <fullName evidence="1">Uncharacterized protein</fullName>
    </submittedName>
</protein>
<proteinExistence type="predicted"/>
<dbReference type="Proteomes" id="UP001487305">
    <property type="component" value="Unassembled WGS sequence"/>
</dbReference>
<evidence type="ECO:0000313" key="2">
    <source>
        <dbReference type="Proteomes" id="UP001487305"/>
    </source>
</evidence>
<gene>
    <name evidence="1" type="ORF">AAA083_00560</name>
</gene>
<comment type="caution">
    <text evidence="1">The sequence shown here is derived from an EMBL/GenBank/DDBJ whole genome shotgun (WGS) entry which is preliminary data.</text>
</comment>
<dbReference type="RefSeq" id="WP_102375597.1">
    <property type="nucleotide sequence ID" value="NZ_DBFADM010000002.1"/>
</dbReference>
<accession>A0ABV1J9E8</accession>
<reference evidence="1 2" key="1">
    <citation type="submission" date="2024-04" db="EMBL/GenBank/DDBJ databases">
        <title>Human intestinal bacterial collection.</title>
        <authorList>
            <person name="Pauvert C."/>
            <person name="Hitch T.C.A."/>
            <person name="Clavel T."/>
        </authorList>
    </citation>
    <scope>NUCLEOTIDE SEQUENCE [LARGE SCALE GENOMIC DNA]</scope>
    <source>
        <strain evidence="1 2">CLA-KB-H42</strain>
    </source>
</reference>